<evidence type="ECO:0000259" key="2">
    <source>
        <dbReference type="Pfam" id="PF01522"/>
    </source>
</evidence>
<evidence type="ECO:0000313" key="4">
    <source>
        <dbReference type="Proteomes" id="UP000001822"/>
    </source>
</evidence>
<dbReference type="InterPro" id="IPR011330">
    <property type="entry name" value="Glyco_hydro/deAcase_b/a-brl"/>
</dbReference>
<dbReference type="CDD" id="cd10960">
    <property type="entry name" value="CE4_NodB_like_1"/>
    <property type="match status" value="1"/>
</dbReference>
<protein>
    <submittedName>
        <fullName evidence="3">Polysaccharide deacetylase-related protein</fullName>
    </submittedName>
</protein>
<feature type="signal peptide" evidence="1">
    <location>
        <begin position="1"/>
        <end position="21"/>
    </location>
</feature>
<keyword evidence="4" id="KW-1185">Reference proteome</keyword>
<reference evidence="3 4" key="1">
    <citation type="journal article" date="2007" name="Appl. Environ. Microbiol.">
        <title>Genome sequence of the cellulolytic gliding bacterium Cytophaga hutchinsonii.</title>
        <authorList>
            <person name="Xie G."/>
            <person name="Bruce D.C."/>
            <person name="Challacombe J.F."/>
            <person name="Chertkov O."/>
            <person name="Detter J.C."/>
            <person name="Gilna P."/>
            <person name="Han C.S."/>
            <person name="Lucas S."/>
            <person name="Misra M."/>
            <person name="Myers G.L."/>
            <person name="Richardson P."/>
            <person name="Tapia R."/>
            <person name="Thayer N."/>
            <person name="Thompson L.S."/>
            <person name="Brettin T.S."/>
            <person name="Henrissat B."/>
            <person name="Wilson D.B."/>
            <person name="McBride M.J."/>
        </authorList>
    </citation>
    <scope>NUCLEOTIDE SEQUENCE [LARGE SCALE GENOMIC DNA]</scope>
    <source>
        <strain evidence="4">ATCC 33406 / DSM 1761 / CIP 103989 / NBRC 15051 / NCIMB 9469 / D465</strain>
    </source>
</reference>
<dbReference type="AlphaFoldDB" id="A0A6N4SNZ4"/>
<dbReference type="GO" id="GO:0016810">
    <property type="term" value="F:hydrolase activity, acting on carbon-nitrogen (but not peptide) bonds"/>
    <property type="evidence" value="ECO:0007669"/>
    <property type="project" value="InterPro"/>
</dbReference>
<dbReference type="Proteomes" id="UP000001822">
    <property type="component" value="Chromosome"/>
</dbReference>
<evidence type="ECO:0000313" key="3">
    <source>
        <dbReference type="EMBL" id="ABG57984.1"/>
    </source>
</evidence>
<dbReference type="SUPFAM" id="SSF88713">
    <property type="entry name" value="Glycoside hydrolase/deacetylase"/>
    <property type="match status" value="1"/>
</dbReference>
<dbReference type="Gene3D" id="3.20.20.370">
    <property type="entry name" value="Glycoside hydrolase/deacetylase"/>
    <property type="match status" value="1"/>
</dbReference>
<dbReference type="InterPro" id="IPR002509">
    <property type="entry name" value="NODB_dom"/>
</dbReference>
<dbReference type="RefSeq" id="WP_011584100.1">
    <property type="nucleotide sequence ID" value="NC_008255.1"/>
</dbReference>
<dbReference type="GO" id="GO:0005975">
    <property type="term" value="P:carbohydrate metabolic process"/>
    <property type="evidence" value="ECO:0007669"/>
    <property type="project" value="InterPro"/>
</dbReference>
<proteinExistence type="predicted"/>
<dbReference type="EMBL" id="CP000383">
    <property type="protein sequence ID" value="ABG57984.1"/>
    <property type="molecule type" value="Genomic_DNA"/>
</dbReference>
<accession>A0A6N4SNZ4</accession>
<feature type="domain" description="NodB homology" evidence="2">
    <location>
        <begin position="24"/>
        <end position="146"/>
    </location>
</feature>
<sequence>MIKVRIVIITFLLCCSAQSWAQLKYLCITVDDLPTVTYGDNSIPLDYTITNGLIQAFKKYQIPAIGYVVEGQLYKNNKLDSSKIELLRMWLDNVFELGNHTYSHLDYNNVPDSIYFKDILKGGLITSELLKRYKDTLKYFRHPYLHTGITAQKSDILAEFLVMNQYVVSPVTIDNDDYLFAKAYHKAYAQKNDSLKKYIGRSYLEYMEKKLIYFEQKSQEVFHRRITQTLLIHASLINSDYMDELAAMYQRNGYTFVSQSKALEDKAYQEPITVYSRKGLSWIFRCGLSRGLSNELLTGDIETPNIIVNMANDK</sequence>
<organism evidence="3 4">
    <name type="scientific">Cytophaga hutchinsonii (strain ATCC 33406 / DSM 1761 / CIP 103989 / NBRC 15051 / NCIMB 9469 / D465)</name>
    <dbReference type="NCBI Taxonomy" id="269798"/>
    <lineage>
        <taxon>Bacteria</taxon>
        <taxon>Pseudomonadati</taxon>
        <taxon>Bacteroidota</taxon>
        <taxon>Cytophagia</taxon>
        <taxon>Cytophagales</taxon>
        <taxon>Cytophagaceae</taxon>
        <taxon>Cytophaga</taxon>
    </lineage>
</organism>
<keyword evidence="1" id="KW-0732">Signal</keyword>
<gene>
    <name evidence="3" type="primary">pgdA</name>
    <name evidence="3" type="ordered locus">CHU_0697</name>
</gene>
<dbReference type="OrthoDB" id="115239at2"/>
<dbReference type="Pfam" id="PF01522">
    <property type="entry name" value="Polysacc_deac_1"/>
    <property type="match status" value="1"/>
</dbReference>
<feature type="chain" id="PRO_5027045232" evidence="1">
    <location>
        <begin position="22"/>
        <end position="314"/>
    </location>
</feature>
<evidence type="ECO:0000256" key="1">
    <source>
        <dbReference type="SAM" id="SignalP"/>
    </source>
</evidence>
<name>A0A6N4SNZ4_CYTH3</name>
<dbReference type="KEGG" id="chu:CHU_0697"/>